<dbReference type="AlphaFoldDB" id="A0AA36CTF4"/>
<evidence type="ECO:0000313" key="2">
    <source>
        <dbReference type="EMBL" id="CAJ0574177.1"/>
    </source>
</evidence>
<organism evidence="2 3">
    <name type="scientific">Mesorhabditis spiculigera</name>
    <dbReference type="NCBI Taxonomy" id="96644"/>
    <lineage>
        <taxon>Eukaryota</taxon>
        <taxon>Metazoa</taxon>
        <taxon>Ecdysozoa</taxon>
        <taxon>Nematoda</taxon>
        <taxon>Chromadorea</taxon>
        <taxon>Rhabditida</taxon>
        <taxon>Rhabditina</taxon>
        <taxon>Rhabditomorpha</taxon>
        <taxon>Rhabditoidea</taxon>
        <taxon>Rhabditidae</taxon>
        <taxon>Mesorhabditinae</taxon>
        <taxon>Mesorhabditis</taxon>
    </lineage>
</organism>
<sequence length="101" mass="11091">MARLPPELVVLVFLLPPIAGLHFKLLAGCPSCPYCLALSSVSPLQFSHCVDLVELRMSALACFLDRDGLQILWGNHDGVVAGVGCVWHWHSLSVHTQFLKK</sequence>
<feature type="signal peptide" evidence="1">
    <location>
        <begin position="1"/>
        <end position="20"/>
    </location>
</feature>
<protein>
    <recommendedName>
        <fullName evidence="4">Secreted protein</fullName>
    </recommendedName>
</protein>
<accession>A0AA36CTF4</accession>
<gene>
    <name evidence="2" type="ORF">MSPICULIGERA_LOCUS12517</name>
</gene>
<feature type="non-terminal residue" evidence="2">
    <location>
        <position position="101"/>
    </location>
</feature>
<reference evidence="2" key="1">
    <citation type="submission" date="2023-06" db="EMBL/GenBank/DDBJ databases">
        <authorList>
            <person name="Delattre M."/>
        </authorList>
    </citation>
    <scope>NUCLEOTIDE SEQUENCE</scope>
    <source>
        <strain evidence="2">AF72</strain>
    </source>
</reference>
<feature type="chain" id="PRO_5041398541" description="Secreted protein" evidence="1">
    <location>
        <begin position="21"/>
        <end position="101"/>
    </location>
</feature>
<keyword evidence="1" id="KW-0732">Signal</keyword>
<proteinExistence type="predicted"/>
<comment type="caution">
    <text evidence="2">The sequence shown here is derived from an EMBL/GenBank/DDBJ whole genome shotgun (WGS) entry which is preliminary data.</text>
</comment>
<evidence type="ECO:0000313" key="3">
    <source>
        <dbReference type="Proteomes" id="UP001177023"/>
    </source>
</evidence>
<name>A0AA36CTF4_9BILA</name>
<keyword evidence="3" id="KW-1185">Reference proteome</keyword>
<evidence type="ECO:0008006" key="4">
    <source>
        <dbReference type="Google" id="ProtNLM"/>
    </source>
</evidence>
<evidence type="ECO:0000256" key="1">
    <source>
        <dbReference type="SAM" id="SignalP"/>
    </source>
</evidence>
<dbReference type="Proteomes" id="UP001177023">
    <property type="component" value="Unassembled WGS sequence"/>
</dbReference>
<dbReference type="EMBL" id="CATQJA010002628">
    <property type="protein sequence ID" value="CAJ0574177.1"/>
    <property type="molecule type" value="Genomic_DNA"/>
</dbReference>